<evidence type="ECO:0000313" key="16">
    <source>
        <dbReference type="Proteomes" id="UP000029389"/>
    </source>
</evidence>
<feature type="binding site" evidence="11">
    <location>
        <position position="899"/>
    </location>
    <ligand>
        <name>Zn(2+)</name>
        <dbReference type="ChEBI" id="CHEBI:29105"/>
        <label>2</label>
    </ligand>
</feature>
<feature type="binding site" evidence="11">
    <location>
        <position position="451"/>
    </location>
    <ligand>
        <name>Mg(2+)</name>
        <dbReference type="ChEBI" id="CHEBI:18420"/>
    </ligand>
</feature>
<keyword evidence="3 11" id="KW-0240">DNA-directed RNA polymerase</keyword>
<name>A0A090YWY8_9BACI</name>
<dbReference type="Pfam" id="PF04983">
    <property type="entry name" value="RNA_pol_Rpb1_3"/>
    <property type="match status" value="1"/>
</dbReference>
<organism evidence="14 16">
    <name type="scientific">Bacillus clarus</name>
    <dbReference type="NCBI Taxonomy" id="2338372"/>
    <lineage>
        <taxon>Bacteria</taxon>
        <taxon>Bacillati</taxon>
        <taxon>Bacillota</taxon>
        <taxon>Bacilli</taxon>
        <taxon>Bacillales</taxon>
        <taxon>Bacillaceae</taxon>
        <taxon>Bacillus</taxon>
        <taxon>Bacillus cereus group</taxon>
    </lineage>
</organism>
<evidence type="ECO:0000256" key="6">
    <source>
        <dbReference type="ARBA" id="ARBA00022723"/>
    </source>
</evidence>
<comment type="cofactor">
    <cofactor evidence="11">
        <name>Zn(2+)</name>
        <dbReference type="ChEBI" id="CHEBI:29105"/>
    </cofactor>
    <text evidence="11">Binds 2 Zn(2+) ions per subunit.</text>
</comment>
<dbReference type="Pfam" id="PF04997">
    <property type="entry name" value="RNA_pol_Rpb1_1"/>
    <property type="match status" value="1"/>
</dbReference>
<dbReference type="Gene3D" id="1.10.40.90">
    <property type="match status" value="1"/>
</dbReference>
<dbReference type="PANTHER" id="PTHR19376:SF54">
    <property type="entry name" value="DNA-DIRECTED RNA POLYMERASE SUBUNIT BETA"/>
    <property type="match status" value="1"/>
</dbReference>
<reference evidence="14 16" key="1">
    <citation type="submission" date="2014-04" db="EMBL/GenBank/DDBJ databases">
        <authorList>
            <person name="Bishop-Lilly K.A."/>
            <person name="Broomall S.M."/>
            <person name="Chain P.S."/>
            <person name="Chertkov O."/>
            <person name="Coyne S.R."/>
            <person name="Daligault H.E."/>
            <person name="Davenport K.W."/>
            <person name="Erkkila T."/>
            <person name="Frey K.G."/>
            <person name="Gibbons H.S."/>
            <person name="Gu W."/>
            <person name="Jaissle J."/>
            <person name="Johnson S.L."/>
            <person name="Koroleva G.I."/>
            <person name="Ladner J.T."/>
            <person name="Lo C.-C."/>
            <person name="Minogue T.D."/>
            <person name="Munk C."/>
            <person name="Palacios G.F."/>
            <person name="Redden C.L."/>
            <person name="Rosenzweig C.N."/>
            <person name="Scholz M.B."/>
            <person name="Teshima H."/>
            <person name="Xu Y."/>
        </authorList>
    </citation>
    <scope>NUCLEOTIDE SEQUENCE [LARGE SCALE GENOMIC DNA]</scope>
    <source>
        <strain evidence="14 16">BHP</strain>
    </source>
</reference>
<feature type="binding site" evidence="11">
    <location>
        <position position="892"/>
    </location>
    <ligand>
        <name>Zn(2+)</name>
        <dbReference type="ChEBI" id="CHEBI:29105"/>
        <label>2</label>
    </ligand>
</feature>
<gene>
    <name evidence="11 14" type="primary">rpoC</name>
    <name evidence="15" type="ORF">D0U04_20065</name>
    <name evidence="14" type="ORF">DJ93_2602</name>
</gene>
<keyword evidence="9 11" id="KW-0804">Transcription</keyword>
<evidence type="ECO:0000256" key="4">
    <source>
        <dbReference type="ARBA" id="ARBA00022679"/>
    </source>
</evidence>
<keyword evidence="7 11" id="KW-0862">Zinc</keyword>
<dbReference type="SUPFAM" id="SSF64484">
    <property type="entry name" value="beta and beta-prime subunits of DNA dependent RNA-polymerase"/>
    <property type="match status" value="1"/>
</dbReference>
<dbReference type="GO" id="GO:0008270">
    <property type="term" value="F:zinc ion binding"/>
    <property type="evidence" value="ECO:0007669"/>
    <property type="project" value="UniProtKB-UniRule"/>
</dbReference>
<evidence type="ECO:0000256" key="10">
    <source>
        <dbReference type="ARBA" id="ARBA00048552"/>
    </source>
</evidence>
<dbReference type="EMBL" id="QVOD01000029">
    <property type="protein sequence ID" value="RFT65031.1"/>
    <property type="molecule type" value="Genomic_DNA"/>
</dbReference>
<dbReference type="Proteomes" id="UP000264294">
    <property type="component" value="Unassembled WGS sequence"/>
</dbReference>
<dbReference type="InterPro" id="IPR038120">
    <property type="entry name" value="Rpb1_funnel_sf"/>
</dbReference>
<dbReference type="Pfam" id="PF00623">
    <property type="entry name" value="RNA_pol_Rpb1_2"/>
    <property type="match status" value="1"/>
</dbReference>
<dbReference type="EMBL" id="JMQC01000008">
    <property type="protein sequence ID" value="KFN02872.1"/>
    <property type="molecule type" value="Genomic_DNA"/>
</dbReference>
<evidence type="ECO:0000313" key="15">
    <source>
        <dbReference type="EMBL" id="RFT65031.1"/>
    </source>
</evidence>
<dbReference type="InterPro" id="IPR045867">
    <property type="entry name" value="DNA-dir_RpoC_beta_prime"/>
</dbReference>
<dbReference type="GO" id="GO:0003899">
    <property type="term" value="F:DNA-directed RNA polymerase activity"/>
    <property type="evidence" value="ECO:0007669"/>
    <property type="project" value="UniProtKB-UniRule"/>
</dbReference>
<dbReference type="InterPro" id="IPR007080">
    <property type="entry name" value="RNA_pol_Rpb1_1"/>
</dbReference>
<dbReference type="Gene3D" id="1.10.132.30">
    <property type="match status" value="1"/>
</dbReference>
<feature type="binding site" evidence="11">
    <location>
        <position position="449"/>
    </location>
    <ligand>
        <name>Mg(2+)</name>
        <dbReference type="ChEBI" id="CHEBI:18420"/>
    </ligand>
</feature>
<feature type="binding site" evidence="11">
    <location>
        <position position="60"/>
    </location>
    <ligand>
        <name>Zn(2+)</name>
        <dbReference type="ChEBI" id="CHEBI:29105"/>
        <label>1</label>
    </ligand>
</feature>
<comment type="function">
    <text evidence="1 11 12">DNA-dependent RNA polymerase catalyzes the transcription of DNA into RNA using the four ribonucleoside triphosphates as substrates.</text>
</comment>
<protein>
    <recommendedName>
        <fullName evidence="11">DNA-directed RNA polymerase subunit beta'</fullName>
        <shortName evidence="11">RNAP subunit beta'</shortName>
        <ecNumber evidence="11">2.7.7.6</ecNumber>
    </recommendedName>
    <alternativeName>
        <fullName evidence="11">RNA polymerase subunit beta'</fullName>
    </alternativeName>
    <alternativeName>
        <fullName evidence="11">Transcriptase subunit beta'</fullName>
    </alternativeName>
</protein>
<accession>A0A090YWY8</accession>
<evidence type="ECO:0000256" key="2">
    <source>
        <dbReference type="ARBA" id="ARBA00006460"/>
    </source>
</evidence>
<dbReference type="Proteomes" id="UP000029389">
    <property type="component" value="Unassembled WGS sequence"/>
</dbReference>
<dbReference type="GO" id="GO:0000428">
    <property type="term" value="C:DNA-directed RNA polymerase complex"/>
    <property type="evidence" value="ECO:0007669"/>
    <property type="project" value="UniProtKB-KW"/>
</dbReference>
<proteinExistence type="inferred from homology"/>
<dbReference type="Gene3D" id="1.10.150.390">
    <property type="match status" value="1"/>
</dbReference>
<dbReference type="eggNOG" id="COG0086">
    <property type="taxonomic scope" value="Bacteria"/>
</dbReference>
<dbReference type="AlphaFoldDB" id="A0A090YWY8"/>
<comment type="cofactor">
    <cofactor evidence="11">
        <name>Mg(2+)</name>
        <dbReference type="ChEBI" id="CHEBI:18420"/>
    </cofactor>
    <text evidence="11">Binds 1 Mg(2+) ion per subunit.</text>
</comment>
<keyword evidence="6 11" id="KW-0479">Metal-binding</keyword>
<dbReference type="CDD" id="cd01609">
    <property type="entry name" value="RNAP_beta'_N"/>
    <property type="match status" value="1"/>
</dbReference>
<dbReference type="InterPro" id="IPR042102">
    <property type="entry name" value="RNA_pol_Rpb1_3_sf"/>
</dbReference>
<keyword evidence="4 11" id="KW-0808">Transferase</keyword>
<dbReference type="InterPro" id="IPR007081">
    <property type="entry name" value="RNA_pol_Rpb1_5"/>
</dbReference>
<dbReference type="Gene3D" id="2.40.40.20">
    <property type="match status" value="1"/>
</dbReference>
<dbReference type="PANTHER" id="PTHR19376">
    <property type="entry name" value="DNA-DIRECTED RNA POLYMERASE"/>
    <property type="match status" value="1"/>
</dbReference>
<dbReference type="Pfam" id="PF05000">
    <property type="entry name" value="RNA_pol_Rpb1_4"/>
    <property type="match status" value="1"/>
</dbReference>
<dbReference type="Gene3D" id="2.40.50.100">
    <property type="match status" value="1"/>
</dbReference>
<keyword evidence="5 11" id="KW-0548">Nucleotidyltransferase</keyword>
<evidence type="ECO:0000256" key="9">
    <source>
        <dbReference type="ARBA" id="ARBA00023163"/>
    </source>
</evidence>
<dbReference type="Gene3D" id="1.10.1790.20">
    <property type="match status" value="1"/>
</dbReference>
<dbReference type="Pfam" id="PF04998">
    <property type="entry name" value="RNA_pol_Rpb1_5"/>
    <property type="match status" value="1"/>
</dbReference>
<dbReference type="GO" id="GO:0000287">
    <property type="term" value="F:magnesium ion binding"/>
    <property type="evidence" value="ECO:0007669"/>
    <property type="project" value="UniProtKB-UniRule"/>
</dbReference>
<comment type="catalytic activity">
    <reaction evidence="10 11 12">
        <text>RNA(n) + a ribonucleoside 5'-triphosphate = RNA(n+1) + diphosphate</text>
        <dbReference type="Rhea" id="RHEA:21248"/>
        <dbReference type="Rhea" id="RHEA-COMP:14527"/>
        <dbReference type="Rhea" id="RHEA-COMP:17342"/>
        <dbReference type="ChEBI" id="CHEBI:33019"/>
        <dbReference type="ChEBI" id="CHEBI:61557"/>
        <dbReference type="ChEBI" id="CHEBI:140395"/>
        <dbReference type="EC" id="2.7.7.6"/>
    </reaction>
</comment>
<comment type="similarity">
    <text evidence="2 11 12">Belongs to the RNA polymerase beta' chain family.</text>
</comment>
<dbReference type="SMART" id="SM00663">
    <property type="entry name" value="RPOLA_N"/>
    <property type="match status" value="1"/>
</dbReference>
<feature type="binding site" evidence="11">
    <location>
        <position position="818"/>
    </location>
    <ligand>
        <name>Zn(2+)</name>
        <dbReference type="ChEBI" id="CHEBI:29105"/>
        <label>2</label>
    </ligand>
</feature>
<comment type="caution">
    <text evidence="14">The sequence shown here is derived from an EMBL/GenBank/DDBJ whole genome shotgun (WGS) entry which is preliminary data.</text>
</comment>
<evidence type="ECO:0000256" key="12">
    <source>
        <dbReference type="RuleBase" id="RU004279"/>
    </source>
</evidence>
<sequence length="1203" mass="134269">MIDVNNFEYMKIGLASPDKIRSWSYGEVKKPETINYRTLKPEKDGLFCERIFGPQKDWECHCGKYKRVRYKGVVCDRCGVEVTRAKVRRERMGHIELAAPVSHIWYFKGIPSRMGLVLDMSPRALEEVIYFASYVVTESGDTPLDKKQLLSEKEYRAYRDRYGSTFQAAMGAEAIKKLLQDIDLDKEVDFLKEELKTAQGQRRTRAIKRLEVLEAFRNSGNEPSWMILDVLPVIPPELRPMVQLDGGRFATSDLNDLYRRVINRNNRLKRLLDLGAPSIIVQNEKRMLQEAVDALIDNGRRGRPVTGPGNRPLKSLSHMLKGKQGRFRQNLLGKRVDYSGRSVIVVGPNLKMYQCGLPKEMALELFKPFVMKELVEKGLAHNIKSAKRKIERVQPEVWDVLESVIKEHPVLLNRAPTLHRLGIQAFEPTLVEGRAIRLHPLVCTAYNADFDGDQMAVHVPLSSEAQAEARLLMLAAQNILNPKDGKPVVTPSQDMVLGNYYLTLEREGAIGEGMVFKDANEALLAYQNGYVHLHTRVAVAASSVNNATFTEEQKSKLLLTTVGKLIFNEILPESFPYINEPTNSNLEKETPAEYFVEKGANIKEIIASREEVAPFSKKILGNIIAEVFKRFQITETSRMLDRMKNLGFKYSTKAGITVGVADILVLGEKDEILHEAQAKVDNVIKQFRRGLITEEERYDRVISIWSNAKDVIQGKLMKSLNKRNPIFMMSDSGARGNASNFTQLAGMRGLMANPSGRIIELPIKSSFREGLTVLEYFISTHGARKGLADTALKTADSGYLTRRLVDVAQDVIVREDDCGTDRGLLIGAIKEGNEVIESLYDRLVGRFARKTVKHPETGEVLVGENQLITEDIAHIVENSGVETVNIRSAFTCNTRHGVCKKCYGRNLATGTDVEVGEAVGIIAAQSIGEPGTQLTMRTFHTGGVAGDDITQGLPRIQEIFEARNPKGQAVISEIDGVIAAINDVKDRQEVVVQGEVEARTYAIPYGARLKVTLGQSIGHGKELTEGSIDPKELLKVTDITAVQEYLLREVQKVYRMQGVEIGDKHVEVMVRQMLRKVRVSDAGETDVLPGTLLDIHQFTDANAKVLLSGKQPATARPVLLGITKASLETDSFLSAASFQETTRVLTDAAIKGKRDELLGLKENVIIGKLVPAGTGMNRYRKVDLVKTTQDDMNVENDEVYVEQ</sequence>
<dbReference type="Gene3D" id="4.10.860.120">
    <property type="entry name" value="RNA polymerase II, clamp domain"/>
    <property type="match status" value="1"/>
</dbReference>
<feature type="binding site" evidence="11">
    <location>
        <position position="62"/>
    </location>
    <ligand>
        <name>Zn(2+)</name>
        <dbReference type="ChEBI" id="CHEBI:29105"/>
        <label>1</label>
    </ligand>
</feature>
<dbReference type="InterPro" id="IPR000722">
    <property type="entry name" value="RNA_pol_asu"/>
</dbReference>
<dbReference type="InterPro" id="IPR007066">
    <property type="entry name" value="RNA_pol_Rpb1_3"/>
</dbReference>
<dbReference type="FunFam" id="1.10.40.90:FF:000001">
    <property type="entry name" value="DNA-directed RNA polymerase subunit beta"/>
    <property type="match status" value="1"/>
</dbReference>
<evidence type="ECO:0000256" key="5">
    <source>
        <dbReference type="ARBA" id="ARBA00022695"/>
    </source>
</evidence>
<dbReference type="InterPro" id="IPR012754">
    <property type="entry name" value="DNA-dir_RpoC_beta_prime_bact"/>
</dbReference>
<evidence type="ECO:0000256" key="3">
    <source>
        <dbReference type="ARBA" id="ARBA00022478"/>
    </source>
</evidence>
<evidence type="ECO:0000313" key="17">
    <source>
        <dbReference type="Proteomes" id="UP000264294"/>
    </source>
</evidence>
<dbReference type="EC" id="2.7.7.6" evidence="11"/>
<evidence type="ECO:0000256" key="1">
    <source>
        <dbReference type="ARBA" id="ARBA00004026"/>
    </source>
</evidence>
<feature type="binding site" evidence="11">
    <location>
        <position position="78"/>
    </location>
    <ligand>
        <name>Zn(2+)</name>
        <dbReference type="ChEBI" id="CHEBI:29105"/>
        <label>1</label>
    </ligand>
</feature>
<dbReference type="NCBIfam" id="TIGR02386">
    <property type="entry name" value="rpoC_TIGR"/>
    <property type="match status" value="1"/>
</dbReference>
<dbReference type="GO" id="GO:0006351">
    <property type="term" value="P:DNA-templated transcription"/>
    <property type="evidence" value="ECO:0007669"/>
    <property type="project" value="UniProtKB-UniRule"/>
</dbReference>
<keyword evidence="17" id="KW-1185">Reference proteome</keyword>
<evidence type="ECO:0000256" key="11">
    <source>
        <dbReference type="HAMAP-Rule" id="MF_01322"/>
    </source>
</evidence>
<dbReference type="InterPro" id="IPR007083">
    <property type="entry name" value="RNA_pol_Rpb1_4"/>
</dbReference>
<reference evidence="15 17" key="2">
    <citation type="submission" date="2018-08" db="EMBL/GenBank/DDBJ databases">
        <title>Bacillus clarus sp. nov. strain PS00077A.</title>
        <authorList>
            <person name="Mendez Acevedo M."/>
            <person name="Carroll L."/>
            <person name="Mukherjee M."/>
            <person name="Wiedmann M."/>
            <person name="Kovac J."/>
        </authorList>
    </citation>
    <scope>NUCLEOTIDE SEQUENCE [LARGE SCALE GENOMIC DNA]</scope>
    <source>
        <strain evidence="15 17">PS00077A</strain>
    </source>
</reference>
<dbReference type="Gene3D" id="1.10.274.100">
    <property type="entry name" value="RNA polymerase Rpb1, domain 3"/>
    <property type="match status" value="1"/>
</dbReference>
<dbReference type="InterPro" id="IPR044893">
    <property type="entry name" value="RNA_pol_Rpb1_clamp_domain"/>
</dbReference>
<evidence type="ECO:0000256" key="7">
    <source>
        <dbReference type="ARBA" id="ARBA00022833"/>
    </source>
</evidence>
<dbReference type="HAMAP" id="MF_01322">
    <property type="entry name" value="RNApol_bact_RpoC"/>
    <property type="match status" value="1"/>
</dbReference>
<dbReference type="STRING" id="1405.B7492_00640"/>
<feature type="binding site" evidence="11">
    <location>
        <position position="453"/>
    </location>
    <ligand>
        <name>Mg(2+)</name>
        <dbReference type="ChEBI" id="CHEBI:18420"/>
    </ligand>
</feature>
<dbReference type="PATRIC" id="fig|1405.8.peg.2763"/>
<dbReference type="GO" id="GO:0003677">
    <property type="term" value="F:DNA binding"/>
    <property type="evidence" value="ECO:0007669"/>
    <property type="project" value="UniProtKB-UniRule"/>
</dbReference>
<keyword evidence="8 11" id="KW-0460">Magnesium</keyword>
<dbReference type="FunFam" id="1.10.150.390:FF:000002">
    <property type="entry name" value="DNA-directed RNA polymerase subunit beta"/>
    <property type="match status" value="1"/>
</dbReference>
<feature type="binding site" evidence="11">
    <location>
        <position position="75"/>
    </location>
    <ligand>
        <name>Zn(2+)</name>
        <dbReference type="ChEBI" id="CHEBI:29105"/>
        <label>1</label>
    </ligand>
</feature>
<feature type="domain" description="RNA polymerase N-terminal" evidence="13">
    <location>
        <begin position="224"/>
        <end position="503"/>
    </location>
</feature>
<dbReference type="RefSeq" id="WP_042981366.1">
    <property type="nucleotide sequence ID" value="NZ_JMQC01000008.1"/>
</dbReference>
<dbReference type="FunFam" id="4.10.860.120:FF:000001">
    <property type="entry name" value="DNA-directed RNA polymerase subunit beta"/>
    <property type="match status" value="1"/>
</dbReference>
<dbReference type="InterPro" id="IPR006592">
    <property type="entry name" value="RNA_pol_N"/>
</dbReference>
<comment type="subunit">
    <text evidence="11">The RNAP catalytic core consists of 2 alpha, 1 beta, 1 beta' and 1 omega subunit. When a sigma factor is associated with the core the holoenzyme is formed, which can initiate transcription.</text>
</comment>
<feature type="binding site" evidence="11">
    <location>
        <position position="902"/>
    </location>
    <ligand>
        <name>Zn(2+)</name>
        <dbReference type="ChEBI" id="CHEBI:29105"/>
        <label>2</label>
    </ligand>
</feature>
<evidence type="ECO:0000313" key="14">
    <source>
        <dbReference type="EMBL" id="KFN02872.1"/>
    </source>
</evidence>
<evidence type="ECO:0000256" key="8">
    <source>
        <dbReference type="ARBA" id="ARBA00022842"/>
    </source>
</evidence>
<dbReference type="CDD" id="cd02655">
    <property type="entry name" value="RNAP_beta'_C"/>
    <property type="match status" value="1"/>
</dbReference>
<evidence type="ECO:0000259" key="13">
    <source>
        <dbReference type="SMART" id="SM00663"/>
    </source>
</evidence>